<dbReference type="InterPro" id="IPR011989">
    <property type="entry name" value="ARM-like"/>
</dbReference>
<proteinExistence type="predicted"/>
<organism evidence="2 3">
    <name type="scientific">Streptomyces gardneri</name>
    <dbReference type="NCBI Taxonomy" id="66892"/>
    <lineage>
        <taxon>Bacteria</taxon>
        <taxon>Bacillati</taxon>
        <taxon>Actinomycetota</taxon>
        <taxon>Actinomycetes</taxon>
        <taxon>Kitasatosporales</taxon>
        <taxon>Streptomycetaceae</taxon>
        <taxon>Streptomyces</taxon>
    </lineage>
</organism>
<sequence>MFTGIDDVDWASMGHAYGNASDVPELLQGLASVDAAEREIALDGMYGAVHHQGDVYDSTVACVPFLFELVATAGLPGRGEIVELLRSIDGDGRDPEEMDFWSDDEDEYAAWAELLARAESDTRARSGVLLDVLADPDARLRRAVPGALVQLHGDPEEVLTVLRRRLAVERDGGTLRALAAAVGELGVRYEEFADASGAVLAALLNHGDGPDNPGLRLSALVQLARCSPSGPLPERAVGIALDAMREAREGAEEDVERDVEEGAEGGAGKGAEGDGVRSGTPTLISYLRQLRASRRGSVKAPWATELLGELHRALDDRVAERFSLLEDQLRSPDWGQRREAIDMGGLLLTGWRGPHEESVRLLGEQLREADHRIVRWAAGELEGLYAIGGPAVEALAARVAGGPEFLPQARWRETSYGAALCALAAQGDARAVPALGDVLRFGEVPEDLGDWIGRMAPAAAAALAPVLLGRLSRIVPGKQPRRTEHLLKAAAATGVAEAVGPALRILRAPADVARPVLRDAVRALAELGEPAREALPELRRLAREGETHLRVHAAAALWSAGGETEAVLPVLSLGLTADHWSGRIDALRVIARMGPEAAGLLPELRGLVASPEENGGWVAGALATALWEAGRDEEESLPVLLRAWSAHVDNRPDVAGVWAQMGTAARSAVPVVRKELLAARRHDNTGGTGRIRYRCADDELLLGHGRALLEACHD</sequence>
<feature type="compositionally biased region" description="Acidic residues" evidence="1">
    <location>
        <begin position="251"/>
        <end position="263"/>
    </location>
</feature>
<keyword evidence="3" id="KW-1185">Reference proteome</keyword>
<dbReference type="Proteomes" id="UP000315226">
    <property type="component" value="Unassembled WGS sequence"/>
</dbReference>
<dbReference type="Gene3D" id="1.25.10.10">
    <property type="entry name" value="Leucine-rich Repeat Variant"/>
    <property type="match status" value="2"/>
</dbReference>
<accession>A0A4Y3RBF7</accession>
<name>A0A4Y3RBF7_9ACTN</name>
<comment type="caution">
    <text evidence="2">The sequence shown here is derived from an EMBL/GenBank/DDBJ whole genome shotgun (WGS) entry which is preliminary data.</text>
</comment>
<evidence type="ECO:0000313" key="3">
    <source>
        <dbReference type="Proteomes" id="UP000315226"/>
    </source>
</evidence>
<dbReference type="RefSeq" id="WP_141292481.1">
    <property type="nucleotide sequence ID" value="NZ_BJMN01000002.1"/>
</dbReference>
<evidence type="ECO:0000256" key="1">
    <source>
        <dbReference type="SAM" id="MobiDB-lite"/>
    </source>
</evidence>
<dbReference type="AlphaFoldDB" id="A0A4Y3RBF7"/>
<protein>
    <recommendedName>
        <fullName evidence="4">PBS lyase</fullName>
    </recommendedName>
</protein>
<feature type="region of interest" description="Disordered" evidence="1">
    <location>
        <begin position="248"/>
        <end position="278"/>
    </location>
</feature>
<reference evidence="2 3" key="1">
    <citation type="submission" date="2019-06" db="EMBL/GenBank/DDBJ databases">
        <title>Whole genome shotgun sequence of Streptomyces gardneri NBRC 12865.</title>
        <authorList>
            <person name="Hosoyama A."/>
            <person name="Uohara A."/>
            <person name="Ohji S."/>
            <person name="Ichikawa N."/>
        </authorList>
    </citation>
    <scope>NUCLEOTIDE SEQUENCE [LARGE SCALE GENOMIC DNA]</scope>
    <source>
        <strain evidence="2 3">NBRC 12865</strain>
    </source>
</reference>
<dbReference type="InterPro" id="IPR016024">
    <property type="entry name" value="ARM-type_fold"/>
</dbReference>
<dbReference type="OrthoDB" id="292843at2"/>
<dbReference type="EMBL" id="BJMN01000002">
    <property type="protein sequence ID" value="GEB54689.1"/>
    <property type="molecule type" value="Genomic_DNA"/>
</dbReference>
<evidence type="ECO:0000313" key="2">
    <source>
        <dbReference type="EMBL" id="GEB54689.1"/>
    </source>
</evidence>
<gene>
    <name evidence="2" type="ORF">SGA01_02940</name>
</gene>
<dbReference type="SUPFAM" id="SSF48371">
    <property type="entry name" value="ARM repeat"/>
    <property type="match status" value="1"/>
</dbReference>
<evidence type="ECO:0008006" key="4">
    <source>
        <dbReference type="Google" id="ProtNLM"/>
    </source>
</evidence>